<feature type="region of interest" description="Disordered" evidence="1">
    <location>
        <begin position="26"/>
        <end position="45"/>
    </location>
</feature>
<keyword evidence="4" id="KW-1185">Reference proteome</keyword>
<evidence type="ECO:0000313" key="3">
    <source>
        <dbReference type="EMBL" id="KTG11525.1"/>
    </source>
</evidence>
<dbReference type="InterPro" id="IPR036866">
    <property type="entry name" value="RibonucZ/Hydroxyglut_hydro"/>
</dbReference>
<comment type="caution">
    <text evidence="3">The sequence shown here is derived from an EMBL/GenBank/DDBJ whole genome shotgun (WGS) entry which is preliminary data.</text>
</comment>
<dbReference type="STRING" id="1514971.AUR64_03200"/>
<dbReference type="PROSITE" id="PS51841">
    <property type="entry name" value="LTD"/>
    <property type="match status" value="1"/>
</dbReference>
<dbReference type="PANTHER" id="PTHR30619:SF1">
    <property type="entry name" value="RECOMBINATION PROTEIN 2"/>
    <property type="match status" value="1"/>
</dbReference>
<dbReference type="InterPro" id="IPR035681">
    <property type="entry name" value="ComA-like_MBL"/>
</dbReference>
<dbReference type="InterPro" id="IPR052159">
    <property type="entry name" value="Competence_DNA_uptake"/>
</dbReference>
<sequence length="507" mass="53025">MVTRHTPTVFVLVLLVVLSGCVGGGTVAPSEPRTESASEASASLQTANATTASGTLEVHYINVGQATSTLVVTPENETMLIDTGDWRDDGEYVLAYLRAQNITRIDHLVTTHADADHIGGHASVIEYYEQEADGVGAVYDPGIASSSRTYESYLDAVERYDIPLYRVVSNDTLPVAGVNVSVLAPPAEPLAGGERNENSVVLMMTHGQQRFLLTGDAETEGENYLVETHGDRLNATVLQAGHHGSNSSSSDALLDASSPQVAVVSSAYQSQYGHPHEETLARLGERSIATYWTAVHGNTVLTSDGRNLTIATQRNATTVAPELHTAPPIEPGATDPVVERATLVGGVAATPMLVATDGGVDTPVTAGESSGESVGSGESEASTPTETEPPADDDAATAAELSLVSVQADASGNDHGNTNGEYLVFENSGNSPLDLTGWTVADEAGHTYTFPMGFTLAPGARVTLYTGEGSDTDTELYWGSGNAVWNNGGDTIRVSDGTGTVVLEERY</sequence>
<organism evidence="3 4">
    <name type="scientific">Haloprofundus marisrubri</name>
    <dbReference type="NCBI Taxonomy" id="1514971"/>
    <lineage>
        <taxon>Archaea</taxon>
        <taxon>Methanobacteriati</taxon>
        <taxon>Methanobacteriota</taxon>
        <taxon>Stenosarchaea group</taxon>
        <taxon>Halobacteria</taxon>
        <taxon>Halobacteriales</taxon>
        <taxon>Haloferacaceae</taxon>
        <taxon>Haloprofundus</taxon>
    </lineage>
</organism>
<dbReference type="SMART" id="SM00849">
    <property type="entry name" value="Lactamase_B"/>
    <property type="match status" value="1"/>
</dbReference>
<dbReference type="AlphaFoldDB" id="A0A0W1RCT9"/>
<feature type="region of interest" description="Disordered" evidence="1">
    <location>
        <begin position="356"/>
        <end position="395"/>
    </location>
</feature>
<proteinExistence type="predicted"/>
<reference evidence="3 4" key="1">
    <citation type="submission" date="2015-12" db="EMBL/GenBank/DDBJ databases">
        <title>Haloprofundus marisrubri gen. nov., sp. nov., an extremely halophilic archaeon isolated from the Discovery deep brine-seawater interface in the Red Sea.</title>
        <authorList>
            <person name="Zhang G."/>
            <person name="Stingl U."/>
            <person name="Rashid M."/>
        </authorList>
    </citation>
    <scope>NUCLEOTIDE SEQUENCE [LARGE SCALE GENOMIC DNA]</scope>
    <source>
        <strain evidence="3 4">SB9</strain>
    </source>
</reference>
<dbReference type="InterPro" id="IPR036415">
    <property type="entry name" value="Lamin_tail_dom_sf"/>
</dbReference>
<dbReference type="Gene3D" id="3.60.15.10">
    <property type="entry name" value="Ribonuclease Z/Hydroxyacylglutathione hydrolase-like"/>
    <property type="match status" value="1"/>
</dbReference>
<dbReference type="CDD" id="cd07731">
    <property type="entry name" value="ComA-like_MBL-fold"/>
    <property type="match status" value="1"/>
</dbReference>
<feature type="domain" description="LTD" evidence="2">
    <location>
        <begin position="382"/>
        <end position="507"/>
    </location>
</feature>
<dbReference type="OrthoDB" id="3327at2157"/>
<gene>
    <name evidence="3" type="ORF">AUR64_03200</name>
</gene>
<dbReference type="Gene3D" id="2.60.40.1260">
    <property type="entry name" value="Lamin Tail domain"/>
    <property type="match status" value="1"/>
</dbReference>
<evidence type="ECO:0000313" key="4">
    <source>
        <dbReference type="Proteomes" id="UP000054387"/>
    </source>
</evidence>
<evidence type="ECO:0000259" key="2">
    <source>
        <dbReference type="PROSITE" id="PS51841"/>
    </source>
</evidence>
<dbReference type="PANTHER" id="PTHR30619">
    <property type="entry name" value="DNA INTERNALIZATION/COMPETENCE PROTEIN COMEC/REC2"/>
    <property type="match status" value="1"/>
</dbReference>
<feature type="compositionally biased region" description="Low complexity" evidence="1">
    <location>
        <begin position="364"/>
        <end position="388"/>
    </location>
</feature>
<dbReference type="RefSeq" id="WP_058580008.1">
    <property type="nucleotide sequence ID" value="NZ_LOPU01000003.1"/>
</dbReference>
<dbReference type="PROSITE" id="PS51257">
    <property type="entry name" value="PROKAR_LIPOPROTEIN"/>
    <property type="match status" value="1"/>
</dbReference>
<dbReference type="Proteomes" id="UP000054387">
    <property type="component" value="Unassembled WGS sequence"/>
</dbReference>
<dbReference type="EMBL" id="LOPU01000003">
    <property type="protein sequence ID" value="KTG11525.1"/>
    <property type="molecule type" value="Genomic_DNA"/>
</dbReference>
<name>A0A0W1RCT9_9EURY</name>
<dbReference type="SUPFAM" id="SSF56281">
    <property type="entry name" value="Metallo-hydrolase/oxidoreductase"/>
    <property type="match status" value="1"/>
</dbReference>
<dbReference type="InterPro" id="IPR001322">
    <property type="entry name" value="Lamin_tail_dom"/>
</dbReference>
<dbReference type="Pfam" id="PF00932">
    <property type="entry name" value="LTD"/>
    <property type="match status" value="1"/>
</dbReference>
<protein>
    <recommendedName>
        <fullName evidence="2">LTD domain-containing protein</fullName>
    </recommendedName>
</protein>
<dbReference type="InterPro" id="IPR001279">
    <property type="entry name" value="Metallo-B-lactamas"/>
</dbReference>
<accession>A0A0W1RCT9</accession>
<dbReference type="Pfam" id="PF00753">
    <property type="entry name" value="Lactamase_B"/>
    <property type="match status" value="1"/>
</dbReference>
<feature type="compositionally biased region" description="Polar residues" evidence="1">
    <location>
        <begin position="35"/>
        <end position="45"/>
    </location>
</feature>
<dbReference type="SUPFAM" id="SSF74853">
    <property type="entry name" value="Lamin A/C globular tail domain"/>
    <property type="match status" value="1"/>
</dbReference>
<evidence type="ECO:0000256" key="1">
    <source>
        <dbReference type="SAM" id="MobiDB-lite"/>
    </source>
</evidence>